<dbReference type="AlphaFoldDB" id="A0A2A9M978"/>
<dbReference type="Pfam" id="PF08246">
    <property type="entry name" value="Inhibitor_I29"/>
    <property type="match status" value="1"/>
</dbReference>
<dbReference type="OrthoDB" id="190265at2759"/>
<evidence type="ECO:0000259" key="9">
    <source>
        <dbReference type="SMART" id="SM00645"/>
    </source>
</evidence>
<evidence type="ECO:0000256" key="2">
    <source>
        <dbReference type="ARBA" id="ARBA00022670"/>
    </source>
</evidence>
<dbReference type="InterPro" id="IPR000169">
    <property type="entry name" value="Pept_cys_AS"/>
</dbReference>
<dbReference type="PROSITE" id="PS00639">
    <property type="entry name" value="THIOL_PROTEASE_HIS"/>
    <property type="match status" value="1"/>
</dbReference>
<dbReference type="InterPro" id="IPR025661">
    <property type="entry name" value="Pept_asp_AS"/>
</dbReference>
<organism evidence="11 12">
    <name type="scientific">Besnoitia besnoiti</name>
    <name type="common">Apicomplexan protozoan</name>
    <dbReference type="NCBI Taxonomy" id="94643"/>
    <lineage>
        <taxon>Eukaryota</taxon>
        <taxon>Sar</taxon>
        <taxon>Alveolata</taxon>
        <taxon>Apicomplexa</taxon>
        <taxon>Conoidasida</taxon>
        <taxon>Coccidia</taxon>
        <taxon>Eucoccidiorida</taxon>
        <taxon>Eimeriorina</taxon>
        <taxon>Sarcocystidae</taxon>
        <taxon>Besnoitia</taxon>
    </lineage>
</organism>
<dbReference type="EMBL" id="NWUJ01000013">
    <property type="protein sequence ID" value="PFH31942.1"/>
    <property type="molecule type" value="Genomic_DNA"/>
</dbReference>
<dbReference type="PANTHER" id="PTHR12411">
    <property type="entry name" value="CYSTEINE PROTEASE FAMILY C1-RELATED"/>
    <property type="match status" value="1"/>
</dbReference>
<evidence type="ECO:0000256" key="5">
    <source>
        <dbReference type="ARBA" id="ARBA00023145"/>
    </source>
</evidence>
<dbReference type="GO" id="GO:0006508">
    <property type="term" value="P:proteolysis"/>
    <property type="evidence" value="ECO:0007669"/>
    <property type="project" value="UniProtKB-KW"/>
</dbReference>
<evidence type="ECO:0000256" key="3">
    <source>
        <dbReference type="ARBA" id="ARBA00022801"/>
    </source>
</evidence>
<dbReference type="GeneID" id="40307494"/>
<dbReference type="Gene3D" id="3.90.70.10">
    <property type="entry name" value="Cysteine proteinases"/>
    <property type="match status" value="1"/>
</dbReference>
<accession>A0A2A9M978</accession>
<protein>
    <submittedName>
        <fullName evidence="11">Cathepsin CPL</fullName>
    </submittedName>
</protein>
<feature type="domain" description="Peptidase C1A papain C-terminal" evidence="9">
    <location>
        <begin position="212"/>
        <end position="429"/>
    </location>
</feature>
<keyword evidence="3" id="KW-0378">Hydrolase</keyword>
<keyword evidence="2" id="KW-0645">Protease</keyword>
<keyword evidence="7" id="KW-0325">Glycoprotein</keyword>
<dbReference type="GO" id="GO:0008234">
    <property type="term" value="F:cysteine-type peptidase activity"/>
    <property type="evidence" value="ECO:0007669"/>
    <property type="project" value="UniProtKB-KW"/>
</dbReference>
<sequence length="430" mass="48025">MEHASETHYVSFLGGEESLEGGSGTLHQRRQFASGFAADAVRPYAVTARTYFWKKLLRRRDLKTRALLALVAFAVAFLVLAALLLQWRTDDVAPPVAPMDASVEREANPAQIWDWQETHFQDAFRSFQSAYGKVYASPEEVEKRYAIFKSNLVYIHTHNQQGFSYTLKMNQFGDLSREEFRQKYLGFKKARNLKSHHLGVAEDLAGVRSDELPQAVDWRTRGCVTPVKDQRDCGSCWAFSTTGALEGTQCARSGKLISLSEQELMDCSRPQGNESCNGGEMADAFQYVIDNDGICSEEAYPYLARDAECRAQSCKKVFKISGFKQVPQKSETAMKAALARHGPVSVAIEADQMPFQFYHDGVFDASCGTDLDHGVLLVGYGTDPKTNKDFWIMKNSWGSSWGSLGYMLMAMHRGEEGQCGLLLDATFPVV</sequence>
<name>A0A2A9M978_BESBE</name>
<keyword evidence="6" id="KW-1015">Disulfide bond</keyword>
<dbReference type="InterPro" id="IPR025660">
    <property type="entry name" value="Pept_his_AS"/>
</dbReference>
<evidence type="ECO:0000256" key="6">
    <source>
        <dbReference type="ARBA" id="ARBA00023157"/>
    </source>
</evidence>
<keyword evidence="8" id="KW-1133">Transmembrane helix</keyword>
<dbReference type="RefSeq" id="XP_029215951.1">
    <property type="nucleotide sequence ID" value="XM_029361136.1"/>
</dbReference>
<evidence type="ECO:0000313" key="11">
    <source>
        <dbReference type="EMBL" id="PFH31942.1"/>
    </source>
</evidence>
<dbReference type="InterPro" id="IPR038765">
    <property type="entry name" value="Papain-like_cys_pep_sf"/>
</dbReference>
<dbReference type="InterPro" id="IPR039417">
    <property type="entry name" value="Peptidase_C1A_papain-like"/>
</dbReference>
<keyword evidence="12" id="KW-1185">Reference proteome</keyword>
<dbReference type="SMART" id="SM00645">
    <property type="entry name" value="Pept_C1"/>
    <property type="match status" value="1"/>
</dbReference>
<dbReference type="SMART" id="SM00848">
    <property type="entry name" value="Inhibitor_I29"/>
    <property type="match status" value="1"/>
</dbReference>
<dbReference type="VEuPathDB" id="ToxoDB:BESB_024340"/>
<dbReference type="InterPro" id="IPR013201">
    <property type="entry name" value="Prot_inhib_I29"/>
</dbReference>
<dbReference type="STRING" id="94643.A0A2A9M978"/>
<comment type="caution">
    <text evidence="11">The sequence shown here is derived from an EMBL/GenBank/DDBJ whole genome shotgun (WGS) entry which is preliminary data.</text>
</comment>
<evidence type="ECO:0000256" key="1">
    <source>
        <dbReference type="ARBA" id="ARBA00008455"/>
    </source>
</evidence>
<dbReference type="InterPro" id="IPR000668">
    <property type="entry name" value="Peptidase_C1A_C"/>
</dbReference>
<dbReference type="FunFam" id="3.90.70.10:FF:000006">
    <property type="entry name" value="Cathepsin S"/>
    <property type="match status" value="1"/>
</dbReference>
<dbReference type="Pfam" id="PF00112">
    <property type="entry name" value="Peptidase_C1"/>
    <property type="match status" value="1"/>
</dbReference>
<dbReference type="Proteomes" id="UP000224006">
    <property type="component" value="Chromosome XII"/>
</dbReference>
<proteinExistence type="inferred from homology"/>
<keyword evidence="8" id="KW-0472">Membrane</keyword>
<feature type="domain" description="Cathepsin propeptide inhibitor" evidence="10">
    <location>
        <begin position="124"/>
        <end position="180"/>
    </location>
</feature>
<dbReference type="Gene3D" id="1.10.287.2250">
    <property type="match status" value="1"/>
</dbReference>
<dbReference type="PROSITE" id="PS00139">
    <property type="entry name" value="THIOL_PROTEASE_CYS"/>
    <property type="match status" value="1"/>
</dbReference>
<dbReference type="CDD" id="cd02248">
    <property type="entry name" value="Peptidase_C1A"/>
    <property type="match status" value="1"/>
</dbReference>
<reference evidence="11 12" key="1">
    <citation type="submission" date="2017-09" db="EMBL/GenBank/DDBJ databases">
        <title>Genome sequencing of Besnoitia besnoiti strain Bb-Ger1.</title>
        <authorList>
            <person name="Schares G."/>
            <person name="Venepally P."/>
            <person name="Lorenzi H.A."/>
        </authorList>
    </citation>
    <scope>NUCLEOTIDE SEQUENCE [LARGE SCALE GENOMIC DNA]</scope>
    <source>
        <strain evidence="11 12">Bb-Ger1</strain>
    </source>
</reference>
<feature type="transmembrane region" description="Helical" evidence="8">
    <location>
        <begin position="66"/>
        <end position="87"/>
    </location>
</feature>
<dbReference type="PROSITE" id="PS00640">
    <property type="entry name" value="THIOL_PROTEASE_ASN"/>
    <property type="match status" value="1"/>
</dbReference>
<keyword evidence="8" id="KW-0812">Transmembrane</keyword>
<evidence type="ECO:0000256" key="8">
    <source>
        <dbReference type="SAM" id="Phobius"/>
    </source>
</evidence>
<comment type="similarity">
    <text evidence="1">Belongs to the peptidase C1 family.</text>
</comment>
<dbReference type="KEGG" id="bbes:BESB_024340"/>
<keyword evidence="4" id="KW-0788">Thiol protease</keyword>
<evidence type="ECO:0000256" key="4">
    <source>
        <dbReference type="ARBA" id="ARBA00022807"/>
    </source>
</evidence>
<gene>
    <name evidence="11" type="ORF">BESB_024340</name>
</gene>
<evidence type="ECO:0000259" key="10">
    <source>
        <dbReference type="SMART" id="SM00848"/>
    </source>
</evidence>
<dbReference type="InterPro" id="IPR013128">
    <property type="entry name" value="Peptidase_C1A"/>
</dbReference>
<evidence type="ECO:0000256" key="7">
    <source>
        <dbReference type="ARBA" id="ARBA00023180"/>
    </source>
</evidence>
<dbReference type="SUPFAM" id="SSF54001">
    <property type="entry name" value="Cysteine proteinases"/>
    <property type="match status" value="1"/>
</dbReference>
<evidence type="ECO:0000313" key="12">
    <source>
        <dbReference type="Proteomes" id="UP000224006"/>
    </source>
</evidence>
<keyword evidence="5" id="KW-0865">Zymogen</keyword>
<dbReference type="PRINTS" id="PR00705">
    <property type="entry name" value="PAPAIN"/>
</dbReference>